<dbReference type="FunFam" id="3.40.50.720:FF:000173">
    <property type="entry name" value="3-oxoacyl-[acyl-carrier protein] reductase"/>
    <property type="match status" value="1"/>
</dbReference>
<dbReference type="InterPro" id="IPR002347">
    <property type="entry name" value="SDR_fam"/>
</dbReference>
<reference evidence="8 9" key="1">
    <citation type="submission" date="2015-01" db="EMBL/GenBank/DDBJ databases">
        <title>Genome sequence of the beneficial rhizobacterium Pseudomonas fluorescens 2-79.</title>
        <authorList>
            <person name="Thuermer A."/>
            <person name="Daniel R."/>
        </authorList>
    </citation>
    <scope>NUCLEOTIDE SEQUENCE [LARGE SCALE GENOMIC DNA]</scope>
    <source>
        <strain evidence="8 9">2-79</strain>
    </source>
</reference>
<comment type="similarity">
    <text evidence="1">Belongs to the short-chain dehydrogenases/reductases (SDR) family.</text>
</comment>
<dbReference type="Proteomes" id="UP000032210">
    <property type="component" value="Unassembled WGS sequence"/>
</dbReference>
<evidence type="ECO:0000313" key="9">
    <source>
        <dbReference type="Proteomes" id="UP000032210"/>
    </source>
</evidence>
<dbReference type="EMBL" id="JXCQ01000009">
    <property type="protein sequence ID" value="KIR23076.1"/>
    <property type="molecule type" value="Genomic_DNA"/>
</dbReference>
<evidence type="ECO:0000256" key="7">
    <source>
        <dbReference type="ARBA" id="ARBA00073443"/>
    </source>
</evidence>
<evidence type="ECO:0000256" key="4">
    <source>
        <dbReference type="ARBA" id="ARBA00050226"/>
    </source>
</evidence>
<keyword evidence="2 8" id="KW-0560">Oxidoreductase</keyword>
<dbReference type="Pfam" id="PF13561">
    <property type="entry name" value="adh_short_C2"/>
    <property type="match status" value="1"/>
</dbReference>
<dbReference type="InterPro" id="IPR036291">
    <property type="entry name" value="NAD(P)-bd_dom_sf"/>
</dbReference>
<sequence length="237" mass="25459">MSSRVVVISGGTRGIGLAIAEKHALSGDTVFSLCLSPEKYTKTHANIHVIKCDVRDFRTVTECIDQILLEVGRVDTLVNCAGIQQPPSEGLEHIDLEDWRNVLDTNLDGVFHLCKAVIPAMKRRREGVIINMASVAATDGYPMACAYATSKSALIGLTKSLAKELATYNVRVNAIMPSLTMTDAALGLPSTTLERLVNLVPLGRIALPEDIAGVEFFLSSADASYVTGELFRVAGGR</sequence>
<evidence type="ECO:0000256" key="6">
    <source>
        <dbReference type="ARBA" id="ARBA00066455"/>
    </source>
</evidence>
<dbReference type="PROSITE" id="PS00061">
    <property type="entry name" value="ADH_SHORT"/>
    <property type="match status" value="1"/>
</dbReference>
<dbReference type="Gene3D" id="3.40.50.720">
    <property type="entry name" value="NAD(P)-binding Rossmann-like Domain"/>
    <property type="match status" value="1"/>
</dbReference>
<dbReference type="PANTHER" id="PTHR42760">
    <property type="entry name" value="SHORT-CHAIN DEHYDROGENASES/REDUCTASES FAMILY MEMBER"/>
    <property type="match status" value="1"/>
</dbReference>
<dbReference type="GO" id="GO:0018511">
    <property type="term" value="F:2,3-dihydroxy-2,3-dihydro-p-cumate dehydrogenase activity"/>
    <property type="evidence" value="ECO:0007669"/>
    <property type="project" value="UniProtKB-EC"/>
</dbReference>
<proteinExistence type="inferred from homology"/>
<evidence type="ECO:0000256" key="1">
    <source>
        <dbReference type="ARBA" id="ARBA00006484"/>
    </source>
</evidence>
<protein>
    <recommendedName>
        <fullName evidence="7">2,3-dihydroxy-2,3-dihydro-p-cumate dehydrogenase</fullName>
        <ecNumber evidence="6">1.3.1.58</ecNumber>
    </recommendedName>
    <alternativeName>
        <fullName evidence="3">Biphenyl-2,3-dihydro-2,3-diol dehydrogenase</fullName>
    </alternativeName>
</protein>
<dbReference type="AlphaFoldDB" id="A0A0D0TID8"/>
<dbReference type="InterPro" id="IPR020904">
    <property type="entry name" value="Sc_DH/Rdtase_CS"/>
</dbReference>
<evidence type="ECO:0000256" key="2">
    <source>
        <dbReference type="ARBA" id="ARBA00023002"/>
    </source>
</evidence>
<dbReference type="CDD" id="cd05233">
    <property type="entry name" value="SDR_c"/>
    <property type="match status" value="1"/>
</dbReference>
<accession>A0A0D0TID8</accession>
<comment type="pathway">
    <text evidence="5">Aromatic compound metabolism; p-cumate degradation; acetaldehyde and pyruvate from p-cumate: step 2/7.</text>
</comment>
<gene>
    <name evidence="8" type="primary">fabG_3</name>
    <name evidence="8" type="ORF">PFLU3_14880</name>
</gene>
<evidence type="ECO:0000256" key="3">
    <source>
        <dbReference type="ARBA" id="ARBA00042907"/>
    </source>
</evidence>
<organism evidence="8 9">
    <name type="scientific">Pseudomonas fluorescens</name>
    <dbReference type="NCBI Taxonomy" id="294"/>
    <lineage>
        <taxon>Bacteria</taxon>
        <taxon>Pseudomonadati</taxon>
        <taxon>Pseudomonadota</taxon>
        <taxon>Gammaproteobacteria</taxon>
        <taxon>Pseudomonadales</taxon>
        <taxon>Pseudomonadaceae</taxon>
        <taxon>Pseudomonas</taxon>
    </lineage>
</organism>
<name>A0A0D0TID8_PSEFL</name>
<dbReference type="PRINTS" id="PR00081">
    <property type="entry name" value="GDHRDH"/>
</dbReference>
<evidence type="ECO:0000256" key="5">
    <source>
        <dbReference type="ARBA" id="ARBA00060518"/>
    </source>
</evidence>
<dbReference type="PRINTS" id="PR00080">
    <property type="entry name" value="SDRFAMILY"/>
</dbReference>
<dbReference type="SUPFAM" id="SSF51735">
    <property type="entry name" value="NAD(P)-binding Rossmann-fold domains"/>
    <property type="match status" value="1"/>
</dbReference>
<dbReference type="PANTHER" id="PTHR42760:SF133">
    <property type="entry name" value="3-OXOACYL-[ACYL-CARRIER-PROTEIN] REDUCTASE"/>
    <property type="match status" value="1"/>
</dbReference>
<dbReference type="RefSeq" id="WP_043047591.1">
    <property type="nucleotide sequence ID" value="NZ_JXCQ01000009.1"/>
</dbReference>
<dbReference type="PATRIC" id="fig|294.125.peg.1532"/>
<comment type="caution">
    <text evidence="8">The sequence shown here is derived from an EMBL/GenBank/DDBJ whole genome shotgun (WGS) entry which is preliminary data.</text>
</comment>
<dbReference type="EC" id="1.3.1.58" evidence="6"/>
<dbReference type="NCBIfam" id="NF009466">
    <property type="entry name" value="PRK12826.1-2"/>
    <property type="match status" value="1"/>
</dbReference>
<dbReference type="GO" id="GO:0016616">
    <property type="term" value="F:oxidoreductase activity, acting on the CH-OH group of donors, NAD or NADP as acceptor"/>
    <property type="evidence" value="ECO:0007669"/>
    <property type="project" value="TreeGrafter"/>
</dbReference>
<evidence type="ECO:0000313" key="8">
    <source>
        <dbReference type="EMBL" id="KIR23076.1"/>
    </source>
</evidence>
<comment type="catalytic activity">
    <reaction evidence="4">
        <text>(2R,3S)-2,3-dihydroxy-2,3-dihydro-p-cumate + NAD(+) = 2,3-dihydroxy-p-cumate + NADH + H(+)</text>
        <dbReference type="Rhea" id="RHEA:23772"/>
        <dbReference type="ChEBI" id="CHEBI:15378"/>
        <dbReference type="ChEBI" id="CHEBI:36647"/>
        <dbReference type="ChEBI" id="CHEBI:57540"/>
        <dbReference type="ChEBI" id="CHEBI:57945"/>
        <dbReference type="ChEBI" id="CHEBI:58420"/>
        <dbReference type="EC" id="1.3.1.58"/>
    </reaction>
</comment>